<name>A0A8C4QS06_EPTBU</name>
<accession>A0A8C4QS06</accession>
<feature type="region of interest" description="Disordered" evidence="1">
    <location>
        <begin position="119"/>
        <end position="196"/>
    </location>
</feature>
<evidence type="ECO:0000313" key="3">
    <source>
        <dbReference type="Proteomes" id="UP000694388"/>
    </source>
</evidence>
<dbReference type="Pfam" id="PF06677">
    <property type="entry name" value="Auto_anti-p27"/>
    <property type="match status" value="1"/>
</dbReference>
<dbReference type="Ensembl" id="ENSEBUT00000020233.1">
    <property type="protein sequence ID" value="ENSEBUP00000019657.1"/>
    <property type="gene ID" value="ENSEBUG00000012202.1"/>
</dbReference>
<sequence length="271" mass="28703">MDFKAARGRSSSFDCSVQMPGTMAVNSSEQCGATRAAFLGHNEVDLDFSWEPPSEAEAKVMEARRERQDKISNLMGEYILKGYRLLSDSCEECGTVLLQDRQRKNYCVACMELDSDVDKDNPALNAQAARSQVRERQMKGEPEAAIDGAEERAPRPAGPRAEPAGLALPDIRPGPSPGQGAPVGATAPPPASSLAGMSQTATTVGSLSQASAMIGDCPTARGLDAAEQAVLAKLQWASRELAQAASVEASTQLCCLVKACADSLLSLRKLM</sequence>
<feature type="compositionally biased region" description="Low complexity" evidence="1">
    <location>
        <begin position="158"/>
        <end position="169"/>
    </location>
</feature>
<organism evidence="2 3">
    <name type="scientific">Eptatretus burgeri</name>
    <name type="common">Inshore hagfish</name>
    <dbReference type="NCBI Taxonomy" id="7764"/>
    <lineage>
        <taxon>Eukaryota</taxon>
        <taxon>Metazoa</taxon>
        <taxon>Chordata</taxon>
        <taxon>Craniata</taxon>
        <taxon>Vertebrata</taxon>
        <taxon>Cyclostomata</taxon>
        <taxon>Myxini</taxon>
        <taxon>Myxiniformes</taxon>
        <taxon>Myxinidae</taxon>
        <taxon>Eptatretinae</taxon>
        <taxon>Eptatretus</taxon>
    </lineage>
</organism>
<proteinExistence type="predicted"/>
<keyword evidence="3" id="KW-1185">Reference proteome</keyword>
<dbReference type="Ensembl" id="ENSEBUT00000020224.1">
    <property type="protein sequence ID" value="ENSEBUP00000019648.1"/>
    <property type="gene ID" value="ENSEBUG00000012202.1"/>
</dbReference>
<dbReference type="PANTHER" id="PTHR16537">
    <property type="entry name" value="SJOEGREN SYNDROME/SCLERODERMA AUTOANTIGEN 1"/>
    <property type="match status" value="1"/>
</dbReference>
<dbReference type="InterPro" id="IPR051888">
    <property type="entry name" value="UPF0148_domain"/>
</dbReference>
<evidence type="ECO:0000313" key="2">
    <source>
        <dbReference type="Ensembl" id="ENSEBUP00000019648.1"/>
    </source>
</evidence>
<evidence type="ECO:0000256" key="1">
    <source>
        <dbReference type="SAM" id="MobiDB-lite"/>
    </source>
</evidence>
<reference evidence="2" key="1">
    <citation type="submission" date="2025-05" db="UniProtKB">
        <authorList>
            <consortium name="Ensembl"/>
        </authorList>
    </citation>
    <scope>IDENTIFICATION</scope>
</reference>
<feature type="compositionally biased region" description="Basic and acidic residues" evidence="1">
    <location>
        <begin position="132"/>
        <end position="142"/>
    </location>
</feature>
<dbReference type="AlphaFoldDB" id="A0A8C4QS06"/>
<dbReference type="GeneTree" id="ENSGT00390000013169"/>
<dbReference type="InterPro" id="IPR009563">
    <property type="entry name" value="SSSCA1"/>
</dbReference>
<protein>
    <submittedName>
        <fullName evidence="2">Zinc ribbon domain containing 2</fullName>
    </submittedName>
</protein>
<dbReference type="OMA" id="TYCVACQ"/>
<dbReference type="Proteomes" id="UP000694388">
    <property type="component" value="Unplaced"/>
</dbReference>
<dbReference type="PANTHER" id="PTHR16537:SF1">
    <property type="entry name" value="PROTEIN ZNRD2"/>
    <property type="match status" value="1"/>
</dbReference>